<accession>A0A066V8M3</accession>
<dbReference type="PANTHER" id="PTHR12475:SF4">
    <property type="entry name" value="PROTEIN THEM6"/>
    <property type="match status" value="1"/>
</dbReference>
<dbReference type="RefSeq" id="XP_013240600.1">
    <property type="nucleotide sequence ID" value="XM_013385146.1"/>
</dbReference>
<dbReference type="AlphaFoldDB" id="A0A066V8M3"/>
<protein>
    <recommendedName>
        <fullName evidence="5">Thioesterase/thiol ester dehydrase-isomerase</fullName>
    </recommendedName>
</protein>
<dbReference type="SUPFAM" id="SSF54637">
    <property type="entry name" value="Thioesterase/thiol ester dehydrase-isomerase"/>
    <property type="match status" value="1"/>
</dbReference>
<dbReference type="OrthoDB" id="265761at2759"/>
<dbReference type="PANTHER" id="PTHR12475">
    <property type="match status" value="1"/>
</dbReference>
<comment type="similarity">
    <text evidence="1">Belongs to the lcsJ thioesterase family.</text>
</comment>
<dbReference type="EMBL" id="JMSN01000124">
    <property type="protein sequence ID" value="KDN38092.1"/>
    <property type="molecule type" value="Genomic_DNA"/>
</dbReference>
<gene>
    <name evidence="3" type="ORF">K437DRAFT_296417</name>
</gene>
<dbReference type="CDD" id="cd00586">
    <property type="entry name" value="4HBT"/>
    <property type="match status" value="1"/>
</dbReference>
<sequence>MSDVARFAPEPAVLPPYPVRRALAFPSSALKVIINAIWHRLELPDRLKFVLGLLLVINWRSFPLLWHFQMFGLAYKYRMEKFPVKSIFFPWIKDSSAPLTLPGVEPQLKLNALPLGKNIFEDVTTLQFRAWPDDCDWNMHLSNSSYNKSLDYVRMAHIYRTFCRSCSDGSLIALGGAAYTYHREIPIGAKYDIELRVVTWDEKWFYLLARFVSPAKRPGLADSKSIQNLKQLALDATSNPRVPVDKESGSGASSSRSSFTPKERTVYCTAISRYVFKAKRRTIPPWFTVATSGYGTFASTRENWTKSEVLRRDTIAAAKRRKGGKALPKDNFFLGSGPRSAGIASRFHEAEARGEEWTKARSWELAEFEKERTEGLSQIQGVTGQYDLQ</sequence>
<evidence type="ECO:0000313" key="4">
    <source>
        <dbReference type="Proteomes" id="UP000027361"/>
    </source>
</evidence>
<proteinExistence type="inferred from homology"/>
<dbReference type="Pfam" id="PF13279">
    <property type="entry name" value="4HBT_2"/>
    <property type="match status" value="1"/>
</dbReference>
<evidence type="ECO:0008006" key="5">
    <source>
        <dbReference type="Google" id="ProtNLM"/>
    </source>
</evidence>
<feature type="region of interest" description="Disordered" evidence="2">
    <location>
        <begin position="240"/>
        <end position="259"/>
    </location>
</feature>
<comment type="caution">
    <text evidence="3">The sequence shown here is derived from an EMBL/GenBank/DDBJ whole genome shotgun (WGS) entry which is preliminary data.</text>
</comment>
<feature type="compositionally biased region" description="Low complexity" evidence="2">
    <location>
        <begin position="249"/>
        <end position="258"/>
    </location>
</feature>
<dbReference type="HOGENOM" id="CLU_043860_0_0_1"/>
<organism evidence="3 4">
    <name type="scientific">Tilletiaria anomala (strain ATCC 24038 / CBS 436.72 / UBC 951)</name>
    <dbReference type="NCBI Taxonomy" id="1037660"/>
    <lineage>
        <taxon>Eukaryota</taxon>
        <taxon>Fungi</taxon>
        <taxon>Dikarya</taxon>
        <taxon>Basidiomycota</taxon>
        <taxon>Ustilaginomycotina</taxon>
        <taxon>Exobasidiomycetes</taxon>
        <taxon>Georgefischeriales</taxon>
        <taxon>Tilletiariaceae</taxon>
        <taxon>Tilletiaria</taxon>
    </lineage>
</organism>
<name>A0A066V8M3_TILAU</name>
<dbReference type="Proteomes" id="UP000027361">
    <property type="component" value="Unassembled WGS sequence"/>
</dbReference>
<keyword evidence="4" id="KW-1185">Reference proteome</keyword>
<evidence type="ECO:0000256" key="2">
    <source>
        <dbReference type="SAM" id="MobiDB-lite"/>
    </source>
</evidence>
<dbReference type="InParanoid" id="A0A066V8M3"/>
<dbReference type="InterPro" id="IPR051490">
    <property type="entry name" value="THEM6_lcsJ_thioesterase"/>
</dbReference>
<evidence type="ECO:0000256" key="1">
    <source>
        <dbReference type="ARBA" id="ARBA00038476"/>
    </source>
</evidence>
<reference evidence="3 4" key="1">
    <citation type="submission" date="2014-05" db="EMBL/GenBank/DDBJ databases">
        <title>Draft genome sequence of a rare smut relative, Tilletiaria anomala UBC 951.</title>
        <authorList>
            <consortium name="DOE Joint Genome Institute"/>
            <person name="Toome M."/>
            <person name="Kuo A."/>
            <person name="Henrissat B."/>
            <person name="Lipzen A."/>
            <person name="Tritt A."/>
            <person name="Yoshinaga Y."/>
            <person name="Zane M."/>
            <person name="Barry K."/>
            <person name="Grigoriev I.V."/>
            <person name="Spatafora J.W."/>
            <person name="Aimea M.C."/>
        </authorList>
    </citation>
    <scope>NUCLEOTIDE SEQUENCE [LARGE SCALE GENOMIC DNA]</scope>
    <source>
        <strain evidence="3 4">UBC 951</strain>
    </source>
</reference>
<dbReference type="OMA" id="HFKFIRE"/>
<dbReference type="InterPro" id="IPR029069">
    <property type="entry name" value="HotDog_dom_sf"/>
</dbReference>
<dbReference type="GeneID" id="25267315"/>
<evidence type="ECO:0000313" key="3">
    <source>
        <dbReference type="EMBL" id="KDN38092.1"/>
    </source>
</evidence>
<dbReference type="Gene3D" id="3.10.129.10">
    <property type="entry name" value="Hotdog Thioesterase"/>
    <property type="match status" value="1"/>
</dbReference>